<dbReference type="AlphaFoldDB" id="A0A382HB16"/>
<accession>A0A382HB16</accession>
<sequence>VHDGILLSVTYQRILLLTIGEPLCIVLDTAWEAVEPGRTDFPVFANHDAADLGRWVLAPSRDVLGELEKTSVPLLAHVVTSGLASGRVVIAVCLGAVRVVS</sequence>
<dbReference type="EMBL" id="UINC01060228">
    <property type="protein sequence ID" value="SVB84518.1"/>
    <property type="molecule type" value="Genomic_DNA"/>
</dbReference>
<protein>
    <submittedName>
        <fullName evidence="1">Uncharacterized protein</fullName>
    </submittedName>
</protein>
<reference evidence="1" key="1">
    <citation type="submission" date="2018-05" db="EMBL/GenBank/DDBJ databases">
        <authorList>
            <person name="Lanie J.A."/>
            <person name="Ng W.-L."/>
            <person name="Kazmierczak K.M."/>
            <person name="Andrzejewski T.M."/>
            <person name="Davidsen T.M."/>
            <person name="Wayne K.J."/>
            <person name="Tettelin H."/>
            <person name="Glass J.I."/>
            <person name="Rusch D."/>
            <person name="Podicherti R."/>
            <person name="Tsui H.-C.T."/>
            <person name="Winkler M.E."/>
        </authorList>
    </citation>
    <scope>NUCLEOTIDE SEQUENCE</scope>
</reference>
<evidence type="ECO:0000313" key="1">
    <source>
        <dbReference type="EMBL" id="SVB84518.1"/>
    </source>
</evidence>
<proteinExistence type="predicted"/>
<name>A0A382HB16_9ZZZZ</name>
<organism evidence="1">
    <name type="scientific">marine metagenome</name>
    <dbReference type="NCBI Taxonomy" id="408172"/>
    <lineage>
        <taxon>unclassified sequences</taxon>
        <taxon>metagenomes</taxon>
        <taxon>ecological metagenomes</taxon>
    </lineage>
</organism>
<feature type="non-terminal residue" evidence="1">
    <location>
        <position position="101"/>
    </location>
</feature>
<feature type="non-terminal residue" evidence="1">
    <location>
        <position position="1"/>
    </location>
</feature>
<gene>
    <name evidence="1" type="ORF">METZ01_LOCUS237372</name>
</gene>